<accession>M7C0T9</accession>
<evidence type="ECO:0000313" key="2">
    <source>
        <dbReference type="EMBL" id="EMP37973.1"/>
    </source>
</evidence>
<dbReference type="AlphaFoldDB" id="M7C0T9"/>
<organism evidence="2 3">
    <name type="scientific">Chelonia mydas</name>
    <name type="common">Green sea-turtle</name>
    <name type="synonym">Chelonia agassizi</name>
    <dbReference type="NCBI Taxonomy" id="8469"/>
    <lineage>
        <taxon>Eukaryota</taxon>
        <taxon>Metazoa</taxon>
        <taxon>Chordata</taxon>
        <taxon>Craniata</taxon>
        <taxon>Vertebrata</taxon>
        <taxon>Euteleostomi</taxon>
        <taxon>Archelosauria</taxon>
        <taxon>Testudinata</taxon>
        <taxon>Testudines</taxon>
        <taxon>Cryptodira</taxon>
        <taxon>Durocryptodira</taxon>
        <taxon>Americhelydia</taxon>
        <taxon>Chelonioidea</taxon>
        <taxon>Cheloniidae</taxon>
        <taxon>Chelonia</taxon>
    </lineage>
</organism>
<sequence>MESTQLTAAVASIVNTSHIMLQYVQNLAKRQQHEDNCNPNPIKFTPIKVQAQAFCSVDAAQLLVARLGPGESTNASPQSRADVSQSCHSQTSHLSPKNQKQSPLPNEAAWHLNLHFHMDCSTGNTVNPQMSSADHGSQWPRFTAPGPAAPVARGRQNAASVSCNRPNLRTRQDSLGLGSSPRGSCSWRKLVELDPIFPVLLGAPQQRGLLAAT</sequence>
<evidence type="ECO:0000256" key="1">
    <source>
        <dbReference type="SAM" id="MobiDB-lite"/>
    </source>
</evidence>
<proteinExistence type="predicted"/>
<dbReference type="Proteomes" id="UP000031443">
    <property type="component" value="Unassembled WGS sequence"/>
</dbReference>
<name>M7C0T9_CHEMY</name>
<evidence type="ECO:0000313" key="3">
    <source>
        <dbReference type="Proteomes" id="UP000031443"/>
    </source>
</evidence>
<feature type="region of interest" description="Disordered" evidence="1">
    <location>
        <begin position="70"/>
        <end position="104"/>
    </location>
</feature>
<protein>
    <submittedName>
        <fullName evidence="2">Uncharacterized protein</fullName>
    </submittedName>
</protein>
<reference evidence="3" key="1">
    <citation type="journal article" date="2013" name="Nat. Genet.">
        <title>The draft genomes of soft-shell turtle and green sea turtle yield insights into the development and evolution of the turtle-specific body plan.</title>
        <authorList>
            <person name="Wang Z."/>
            <person name="Pascual-Anaya J."/>
            <person name="Zadissa A."/>
            <person name="Li W."/>
            <person name="Niimura Y."/>
            <person name="Huang Z."/>
            <person name="Li C."/>
            <person name="White S."/>
            <person name="Xiong Z."/>
            <person name="Fang D."/>
            <person name="Wang B."/>
            <person name="Ming Y."/>
            <person name="Chen Y."/>
            <person name="Zheng Y."/>
            <person name="Kuraku S."/>
            <person name="Pignatelli M."/>
            <person name="Herrero J."/>
            <person name="Beal K."/>
            <person name="Nozawa M."/>
            <person name="Li Q."/>
            <person name="Wang J."/>
            <person name="Zhang H."/>
            <person name="Yu L."/>
            <person name="Shigenobu S."/>
            <person name="Wang J."/>
            <person name="Liu J."/>
            <person name="Flicek P."/>
            <person name="Searle S."/>
            <person name="Wang J."/>
            <person name="Kuratani S."/>
            <person name="Yin Y."/>
            <person name="Aken B."/>
            <person name="Zhang G."/>
            <person name="Irie N."/>
        </authorList>
    </citation>
    <scope>NUCLEOTIDE SEQUENCE [LARGE SCALE GENOMIC DNA]</scope>
</reference>
<dbReference type="EMBL" id="KB520915">
    <property type="protein sequence ID" value="EMP37973.1"/>
    <property type="molecule type" value="Genomic_DNA"/>
</dbReference>
<keyword evidence="3" id="KW-1185">Reference proteome</keyword>
<feature type="compositionally biased region" description="Polar residues" evidence="1">
    <location>
        <begin position="71"/>
        <end position="104"/>
    </location>
</feature>
<gene>
    <name evidence="2" type="ORF">UY3_04731</name>
</gene>